<reference evidence="1 2" key="1">
    <citation type="submission" date="2016-10" db="EMBL/GenBank/DDBJ databases">
        <authorList>
            <person name="de Groot N.N."/>
        </authorList>
    </citation>
    <scope>NUCLEOTIDE SEQUENCE [LARGE SCALE GENOMIC DNA]</scope>
    <source>
        <strain evidence="1 2">A-4</strain>
    </source>
</reference>
<organism evidence="1 2">
    <name type="scientific">Streptococcus henryi</name>
    <dbReference type="NCBI Taxonomy" id="439219"/>
    <lineage>
        <taxon>Bacteria</taxon>
        <taxon>Bacillati</taxon>
        <taxon>Bacillota</taxon>
        <taxon>Bacilli</taxon>
        <taxon>Lactobacillales</taxon>
        <taxon>Streptococcaceae</taxon>
        <taxon>Streptococcus</taxon>
    </lineage>
</organism>
<proteinExistence type="predicted"/>
<dbReference type="STRING" id="439219.SAMN02910293_02207"/>
<protein>
    <submittedName>
        <fullName evidence="1">Uncharacterized protein</fullName>
    </submittedName>
</protein>
<dbReference type="Pfam" id="PF19385">
    <property type="entry name" value="DUF5960"/>
    <property type="match status" value="1"/>
</dbReference>
<dbReference type="Proteomes" id="UP000182508">
    <property type="component" value="Unassembled WGS sequence"/>
</dbReference>
<keyword evidence="2" id="KW-1185">Reference proteome</keyword>
<evidence type="ECO:0000313" key="2">
    <source>
        <dbReference type="Proteomes" id="UP000182508"/>
    </source>
</evidence>
<dbReference type="AlphaFoldDB" id="A0A1G6DIM8"/>
<dbReference type="InterPro" id="IPR046004">
    <property type="entry name" value="DUF5960"/>
</dbReference>
<evidence type="ECO:0000313" key="1">
    <source>
        <dbReference type="EMBL" id="SDB44705.1"/>
    </source>
</evidence>
<gene>
    <name evidence="1" type="ORF">SAMN02910293_02207</name>
</gene>
<name>A0A1G6DIM8_9STRE</name>
<dbReference type="EMBL" id="FMXP01000040">
    <property type="protein sequence ID" value="SDB44705.1"/>
    <property type="molecule type" value="Genomic_DNA"/>
</dbReference>
<dbReference type="RefSeq" id="WP_074486662.1">
    <property type="nucleotide sequence ID" value="NZ_FMXP01000040.1"/>
</dbReference>
<accession>A0A1G6DIM8</accession>
<sequence>MSRKDILNNKVQLDYFSVSYFKFEEDFEKYSAIGIPLTFLTDDMLVQMEASKKNYFKLNKHNSIDGVDHYLWC</sequence>